<sequence>MNAQSPTQERFTDPAVSLYALAADPIHVVCPACAGHAEVVPWLDGEPPHPYSAHWPRRLVCRACGHARNWRETKKASSCWGGEVDPYFRQPLWLCADCCGGHTLWAFNERHLDILENYVSARLRERGEYVGMTMLARLPAWLKSAKHRTEILRTIGRLRASLPR</sequence>
<comment type="caution">
    <text evidence="1">The sequence shown here is derived from an EMBL/GenBank/DDBJ whole genome shotgun (WGS) entry which is preliminary data.</text>
</comment>
<proteinExistence type="predicted"/>
<dbReference type="Proteomes" id="UP000251891">
    <property type="component" value="Unassembled WGS sequence"/>
</dbReference>
<gene>
    <name evidence="1" type="ORF">DPM19_01445</name>
</gene>
<evidence type="ECO:0000313" key="2">
    <source>
        <dbReference type="Proteomes" id="UP000251891"/>
    </source>
</evidence>
<protein>
    <submittedName>
        <fullName evidence="1">TFIIB-type zinc ribbon-containing protein</fullName>
    </submittedName>
</protein>
<name>A0A365HCU5_9ACTN</name>
<reference evidence="1 2" key="1">
    <citation type="submission" date="2018-06" db="EMBL/GenBank/DDBJ databases">
        <title>Actinomadura craniellae sp. nov. isolated from marine sponge Craniella sp.</title>
        <authorList>
            <person name="Li L."/>
            <person name="Xu Q.H."/>
            <person name="Lin H.W."/>
            <person name="Lu Y.H."/>
        </authorList>
    </citation>
    <scope>NUCLEOTIDE SEQUENCE [LARGE SCALE GENOMIC DNA]</scope>
    <source>
        <strain evidence="1 2">LHW63021</strain>
    </source>
</reference>
<accession>A0A365HCU5</accession>
<keyword evidence="2" id="KW-1185">Reference proteome</keyword>
<dbReference type="RefSeq" id="WP_111862909.1">
    <property type="nucleotide sequence ID" value="NZ_QLYX01000001.1"/>
</dbReference>
<dbReference type="EMBL" id="QLYX01000001">
    <property type="protein sequence ID" value="RAY16859.1"/>
    <property type="molecule type" value="Genomic_DNA"/>
</dbReference>
<dbReference type="OrthoDB" id="7189707at2"/>
<evidence type="ECO:0000313" key="1">
    <source>
        <dbReference type="EMBL" id="RAY16859.1"/>
    </source>
</evidence>
<dbReference type="AlphaFoldDB" id="A0A365HCU5"/>
<organism evidence="1 2">
    <name type="scientific">Actinomadura craniellae</name>
    <dbReference type="NCBI Taxonomy" id="2231787"/>
    <lineage>
        <taxon>Bacteria</taxon>
        <taxon>Bacillati</taxon>
        <taxon>Actinomycetota</taxon>
        <taxon>Actinomycetes</taxon>
        <taxon>Streptosporangiales</taxon>
        <taxon>Thermomonosporaceae</taxon>
        <taxon>Actinomadura</taxon>
    </lineage>
</organism>